<name>I5ATV3_EUBC6</name>
<dbReference type="GO" id="GO:0046872">
    <property type="term" value="F:metal ion binding"/>
    <property type="evidence" value="ECO:0007669"/>
    <property type="project" value="UniProtKB-KW"/>
</dbReference>
<keyword evidence="11" id="KW-1185">Reference proteome</keyword>
<dbReference type="Gene3D" id="3.10.580.10">
    <property type="entry name" value="CBS-domain"/>
    <property type="match status" value="1"/>
</dbReference>
<dbReference type="EMBL" id="CM001487">
    <property type="protein sequence ID" value="EIM57226.1"/>
    <property type="molecule type" value="Genomic_DNA"/>
</dbReference>
<dbReference type="InterPro" id="IPR038763">
    <property type="entry name" value="DHH_sf"/>
</dbReference>
<dbReference type="Pfam" id="PF01368">
    <property type="entry name" value="DHH"/>
    <property type="match status" value="1"/>
</dbReference>
<dbReference type="InterPro" id="IPR038222">
    <property type="entry name" value="DHHA2_dom_sf"/>
</dbReference>
<keyword evidence="3" id="KW-0479">Metal-binding</keyword>
<evidence type="ECO:0000256" key="4">
    <source>
        <dbReference type="ARBA" id="ARBA00022801"/>
    </source>
</evidence>
<dbReference type="PANTHER" id="PTHR12112">
    <property type="entry name" value="BNIP - RELATED"/>
    <property type="match status" value="1"/>
</dbReference>
<evidence type="ECO:0000256" key="8">
    <source>
        <dbReference type="PROSITE-ProRule" id="PRU00703"/>
    </source>
</evidence>
<comment type="catalytic activity">
    <reaction evidence="7">
        <text>diphosphate + H2O = 2 phosphate + H(+)</text>
        <dbReference type="Rhea" id="RHEA:24576"/>
        <dbReference type="ChEBI" id="CHEBI:15377"/>
        <dbReference type="ChEBI" id="CHEBI:15378"/>
        <dbReference type="ChEBI" id="CHEBI:33019"/>
        <dbReference type="ChEBI" id="CHEBI:43474"/>
        <dbReference type="EC" id="3.6.1.1"/>
    </reaction>
</comment>
<keyword evidence="4" id="KW-0378">Hydrolase</keyword>
<reference evidence="10 11" key="2">
    <citation type="submission" date="2012-02" db="EMBL/GenBank/DDBJ databases">
        <title>Improved High-Quality Draft sequence of Eubacterium cellulosolvens 6.</title>
        <authorList>
            <consortium name="US DOE Joint Genome Institute"/>
            <person name="Lucas S."/>
            <person name="Han J."/>
            <person name="Lapidus A."/>
            <person name="Cheng J.-F."/>
            <person name="Goodwin L."/>
            <person name="Pitluck S."/>
            <person name="Peters L."/>
            <person name="Mikhailova N."/>
            <person name="Gu W."/>
            <person name="Detter J.C."/>
            <person name="Han C."/>
            <person name="Tapia R."/>
            <person name="Land M."/>
            <person name="Hauser L."/>
            <person name="Kyrpides N."/>
            <person name="Ivanova N."/>
            <person name="Pagani I."/>
            <person name="Johnson E."/>
            <person name="Mukhopadhyay B."/>
            <person name="Anderson I."/>
            <person name="Woyke T."/>
        </authorList>
    </citation>
    <scope>NUCLEOTIDE SEQUENCE [LARGE SCALE GENOMIC DNA]</scope>
    <source>
        <strain evidence="10 11">6</strain>
    </source>
</reference>
<accession>I5ATV3</accession>
<dbReference type="SUPFAM" id="SSF64182">
    <property type="entry name" value="DHH phosphoesterases"/>
    <property type="match status" value="1"/>
</dbReference>
<evidence type="ECO:0000259" key="9">
    <source>
        <dbReference type="PROSITE" id="PS51371"/>
    </source>
</evidence>
<dbReference type="STRING" id="633697.EubceDRAFT1_1415"/>
<reference evidence="10 11" key="1">
    <citation type="submission" date="2010-08" db="EMBL/GenBank/DDBJ databases">
        <authorList>
            <consortium name="US DOE Joint Genome Institute (JGI-PGF)"/>
            <person name="Lucas S."/>
            <person name="Copeland A."/>
            <person name="Lapidus A."/>
            <person name="Cheng J.-F."/>
            <person name="Bruce D."/>
            <person name="Goodwin L."/>
            <person name="Pitluck S."/>
            <person name="Land M.L."/>
            <person name="Hauser L."/>
            <person name="Chang Y.-J."/>
            <person name="Anderson I.J."/>
            <person name="Johnson E."/>
            <person name="Mulhopadhyay B."/>
            <person name="Kyrpides N."/>
            <person name="Woyke T.J."/>
        </authorList>
    </citation>
    <scope>NUCLEOTIDE SEQUENCE [LARGE SCALE GENOMIC DNA]</scope>
    <source>
        <strain evidence="10 11">6</strain>
    </source>
</reference>
<dbReference type="SMART" id="SM00116">
    <property type="entry name" value="CBS"/>
    <property type="match status" value="2"/>
</dbReference>
<dbReference type="InterPro" id="IPR000644">
    <property type="entry name" value="CBS_dom"/>
</dbReference>
<dbReference type="PROSITE" id="PS51371">
    <property type="entry name" value="CBS"/>
    <property type="match status" value="2"/>
</dbReference>
<dbReference type="AlphaFoldDB" id="I5ATV3"/>
<dbReference type="PANTHER" id="PTHR12112:SF22">
    <property type="entry name" value="MANGANESE-DEPENDENT INORGANIC PYROPHOSPHATASE-RELATED"/>
    <property type="match status" value="1"/>
</dbReference>
<dbReference type="InterPro" id="IPR046342">
    <property type="entry name" value="CBS_dom_sf"/>
</dbReference>
<organism evidence="10 11">
    <name type="scientific">Eubacterium cellulosolvens (strain ATCC 43171 / JCM 9499 / 6)</name>
    <name type="common">Cillobacterium cellulosolvens</name>
    <dbReference type="NCBI Taxonomy" id="633697"/>
    <lineage>
        <taxon>Bacteria</taxon>
        <taxon>Bacillati</taxon>
        <taxon>Bacillota</taxon>
        <taxon>Clostridia</taxon>
        <taxon>Eubacteriales</taxon>
        <taxon>Eubacteriaceae</taxon>
        <taxon>Eubacterium</taxon>
    </lineage>
</organism>
<feature type="domain" description="CBS" evidence="9">
    <location>
        <begin position="261"/>
        <end position="318"/>
    </location>
</feature>
<evidence type="ECO:0000256" key="5">
    <source>
        <dbReference type="ARBA" id="ARBA00023211"/>
    </source>
</evidence>
<dbReference type="SUPFAM" id="SSF75138">
    <property type="entry name" value="HprK N-terminal domain-like"/>
    <property type="match status" value="1"/>
</dbReference>
<dbReference type="GO" id="GO:0005737">
    <property type="term" value="C:cytoplasm"/>
    <property type="evidence" value="ECO:0007669"/>
    <property type="project" value="InterPro"/>
</dbReference>
<dbReference type="Gene3D" id="3.10.310.20">
    <property type="entry name" value="DHHA2 domain"/>
    <property type="match status" value="1"/>
</dbReference>
<dbReference type="InterPro" id="IPR028979">
    <property type="entry name" value="Ser_kin/Pase_Hpr-like_N_sf"/>
</dbReference>
<dbReference type="Gene3D" id="3.40.1390.20">
    <property type="entry name" value="HprK N-terminal domain-like"/>
    <property type="match status" value="1"/>
</dbReference>
<gene>
    <name evidence="10" type="ORF">EubceDRAFT1_1415</name>
</gene>
<evidence type="ECO:0000256" key="2">
    <source>
        <dbReference type="ARBA" id="ARBA00012146"/>
    </source>
</evidence>
<evidence type="ECO:0000256" key="6">
    <source>
        <dbReference type="ARBA" id="ARBA00032535"/>
    </source>
</evidence>
<dbReference type="SUPFAM" id="SSF54631">
    <property type="entry name" value="CBS-domain pair"/>
    <property type="match status" value="1"/>
</dbReference>
<evidence type="ECO:0000313" key="10">
    <source>
        <dbReference type="EMBL" id="EIM57226.1"/>
    </source>
</evidence>
<evidence type="ECO:0000256" key="7">
    <source>
        <dbReference type="ARBA" id="ARBA00047820"/>
    </source>
</evidence>
<dbReference type="Gene3D" id="3.90.1640.10">
    <property type="entry name" value="inorganic pyrophosphatase (n-terminal core)"/>
    <property type="match status" value="2"/>
</dbReference>
<dbReference type="NCBIfam" id="NF011442">
    <property type="entry name" value="PRK14869.1-4"/>
    <property type="match status" value="1"/>
</dbReference>
<evidence type="ECO:0000256" key="1">
    <source>
        <dbReference type="ARBA" id="ARBA00001936"/>
    </source>
</evidence>
<dbReference type="InterPro" id="IPR010766">
    <property type="entry name" value="DRTGG"/>
</dbReference>
<dbReference type="Proteomes" id="UP000005753">
    <property type="component" value="Chromosome"/>
</dbReference>
<comment type="cofactor">
    <cofactor evidence="1">
        <name>Mn(2+)</name>
        <dbReference type="ChEBI" id="CHEBI:29035"/>
    </cofactor>
</comment>
<dbReference type="EC" id="3.6.1.1" evidence="2"/>
<dbReference type="HOGENOM" id="CLU_025243_1_0_9"/>
<dbReference type="InterPro" id="IPR001667">
    <property type="entry name" value="DDH_dom"/>
</dbReference>
<dbReference type="Pfam" id="PF07085">
    <property type="entry name" value="DRTGG"/>
    <property type="match status" value="1"/>
</dbReference>
<dbReference type="Pfam" id="PF02833">
    <property type="entry name" value="DHHA2"/>
    <property type="match status" value="1"/>
</dbReference>
<protein>
    <recommendedName>
        <fullName evidence="2">inorganic diphosphatase</fullName>
        <ecNumber evidence="2">3.6.1.1</ecNumber>
    </recommendedName>
    <alternativeName>
        <fullName evidence="6">Pyrophosphate phospho-hydrolase</fullName>
    </alternativeName>
</protein>
<sequence>MTVKPGMKQEEVYIVGHRNPDTDSICSAIAYADLKNTAEKDGRVYCARRAGQINEETEFVLKYFGIESPKYLPDVATQVEEIDIHEVPGVTGDISVKKAWKMMREQNIVTLPITTTQRELEGLITVTDIAKSYMDVYDSDILSQAKARYDSIAETLDGTILVGDGSRCLEKGRVVIGAFHPDTMEQYIQQDDLVVVGNRAEDQLCCLDLKAGCIVVGLGAKVSGSILKLADEANCVVISSPHDTYTIARLINQAIPIRHLMMKENLITFRVTDKIDDIENVMKNSRHRDYPILDKKGLYVGTISRRNLIGRHGKRLILVDHNEKSQAVLNVDEAEILEILDHHRLGSLETMAPIMFRNEPVGCTATIIYETYHEKRLEIPPKIAGLLMSAIISDTLLFRSPTCTPLDRKAAMELAKTAGIDDIEKYASAMFRAGSNLEDKTPQEIFFQDYKKFNIEDTNFGVGQISSMSKEELEFIKSALIPQLKAECGKHDIEMVFFMLTNIIDESTELLYYSNDNCERAKKLIEGAFHIQPEPESCVLQGVISRKKQLIPSFMTALQQGM</sequence>
<proteinExistence type="predicted"/>
<dbReference type="NCBIfam" id="NF011443">
    <property type="entry name" value="PRK14869.1-5"/>
    <property type="match status" value="1"/>
</dbReference>
<dbReference type="eggNOG" id="COG1227">
    <property type="taxonomic scope" value="Bacteria"/>
</dbReference>
<dbReference type="InterPro" id="IPR004097">
    <property type="entry name" value="DHHA2"/>
</dbReference>
<dbReference type="FunFam" id="3.90.1640.10:FF:000001">
    <property type="entry name" value="Probable manganese-dependent inorganic pyrophosphatase"/>
    <property type="match status" value="1"/>
</dbReference>
<evidence type="ECO:0000313" key="11">
    <source>
        <dbReference type="Proteomes" id="UP000005753"/>
    </source>
</evidence>
<dbReference type="Pfam" id="PF00571">
    <property type="entry name" value="CBS"/>
    <property type="match status" value="2"/>
</dbReference>
<keyword evidence="8" id="KW-0129">CBS domain</keyword>
<feature type="domain" description="CBS" evidence="9">
    <location>
        <begin position="83"/>
        <end position="141"/>
    </location>
</feature>
<keyword evidence="5" id="KW-0464">Manganese</keyword>
<dbReference type="SMART" id="SM01131">
    <property type="entry name" value="DHHA2"/>
    <property type="match status" value="1"/>
</dbReference>
<dbReference type="GO" id="GO:0004427">
    <property type="term" value="F:inorganic diphosphate phosphatase activity"/>
    <property type="evidence" value="ECO:0007669"/>
    <property type="project" value="UniProtKB-EC"/>
</dbReference>
<evidence type="ECO:0000256" key="3">
    <source>
        <dbReference type="ARBA" id="ARBA00022723"/>
    </source>
</evidence>